<dbReference type="RefSeq" id="WP_152214606.1">
    <property type="nucleotide sequence ID" value="NZ_WESC01000002.1"/>
</dbReference>
<evidence type="ECO:0008006" key="5">
    <source>
        <dbReference type="Google" id="ProtNLM"/>
    </source>
</evidence>
<dbReference type="GO" id="GO:0005975">
    <property type="term" value="P:carbohydrate metabolic process"/>
    <property type="evidence" value="ECO:0007669"/>
    <property type="project" value="InterPro"/>
</dbReference>
<feature type="compositionally biased region" description="Low complexity" evidence="1">
    <location>
        <begin position="124"/>
        <end position="138"/>
    </location>
</feature>
<dbReference type="PANTHER" id="PTHR30105">
    <property type="entry name" value="UNCHARACTERIZED YIBQ-RELATED"/>
    <property type="match status" value="1"/>
</dbReference>
<feature type="region of interest" description="Disordered" evidence="1">
    <location>
        <begin position="56"/>
        <end position="93"/>
    </location>
</feature>
<dbReference type="CDD" id="cd10936">
    <property type="entry name" value="CE4_DAC2"/>
    <property type="match status" value="1"/>
</dbReference>
<gene>
    <name evidence="3" type="ORF">F2P47_02630</name>
</gene>
<keyword evidence="4" id="KW-1185">Reference proteome</keyword>
<dbReference type="InterPro" id="IPR006837">
    <property type="entry name" value="Divergent_DAC"/>
</dbReference>
<dbReference type="PANTHER" id="PTHR30105:SF2">
    <property type="entry name" value="DIVERGENT POLYSACCHARIDE DEACETYLASE SUPERFAMILY"/>
    <property type="match status" value="1"/>
</dbReference>
<keyword evidence="2" id="KW-1133">Transmembrane helix</keyword>
<evidence type="ECO:0000256" key="2">
    <source>
        <dbReference type="SAM" id="Phobius"/>
    </source>
</evidence>
<comment type="caution">
    <text evidence="3">The sequence shown here is derived from an EMBL/GenBank/DDBJ whole genome shotgun (WGS) entry which is preliminary data.</text>
</comment>
<keyword evidence="2" id="KW-0472">Membrane</keyword>
<evidence type="ECO:0000313" key="4">
    <source>
        <dbReference type="Proteomes" id="UP000468901"/>
    </source>
</evidence>
<accession>A0A6N6VMD1</accession>
<sequence>MPRDALSAMNADEPRRPGLLAIATIVVALVYGGTLGWLLLSDNRLAGEPVVRLAVAPEPAPPPATPAELRPGNPDEEPTTPKPTTTLPDTDQPSADEQALLEAAKRVEQGDEAAPADGVRIVGAESTSSDDTAPTADTIGPLRHVPDPALVANSAQGPLPVIAKDGRQAWKVYARPLPKGLAEGPRVAIVVSGMGISESATAHAIETLPPEVTLSFAPYGAKLQDWIDKARAAGHEVLLELPMEPFGYPQNDPGPYTLLTNLQPPENISRLEWQMSRFTGYAGVMNYQGARFTSTAAALSPILSALKGRGLMYVDNGTSQRSLVPKLGGEIGLPVAQGTRMVDPVQNPDVVKQSLSMLEDGAKQSGLAVGIASAFPVTVDEVAHWAKGLKAKGVVLVPVTATVGGPK</sequence>
<dbReference type="EMBL" id="WESC01000002">
    <property type="protein sequence ID" value="KAB7742184.1"/>
    <property type="molecule type" value="Genomic_DNA"/>
</dbReference>
<feature type="transmembrane region" description="Helical" evidence="2">
    <location>
        <begin position="20"/>
        <end position="40"/>
    </location>
</feature>
<organism evidence="3 4">
    <name type="scientific">Parvibaculum sedimenti</name>
    <dbReference type="NCBI Taxonomy" id="2608632"/>
    <lineage>
        <taxon>Bacteria</taxon>
        <taxon>Pseudomonadati</taxon>
        <taxon>Pseudomonadota</taxon>
        <taxon>Alphaproteobacteria</taxon>
        <taxon>Hyphomicrobiales</taxon>
        <taxon>Parvibaculaceae</taxon>
        <taxon>Parvibaculum</taxon>
    </lineage>
</organism>
<proteinExistence type="predicted"/>
<protein>
    <recommendedName>
        <fullName evidence="5">Divergent polysaccharide deacetylase family protein</fullName>
    </recommendedName>
</protein>
<dbReference type="AlphaFoldDB" id="A0A6N6VMD1"/>
<feature type="compositionally biased region" description="Low complexity" evidence="1">
    <location>
        <begin position="82"/>
        <end position="93"/>
    </location>
</feature>
<keyword evidence="2" id="KW-0812">Transmembrane</keyword>
<evidence type="ECO:0000313" key="3">
    <source>
        <dbReference type="EMBL" id="KAB7742184.1"/>
    </source>
</evidence>
<reference evidence="3 4" key="1">
    <citation type="submission" date="2019-09" db="EMBL/GenBank/DDBJ databases">
        <title>Parvibaculum sedimenti sp. nov., isolated from sediment.</title>
        <authorList>
            <person name="Wang Y."/>
        </authorList>
    </citation>
    <scope>NUCLEOTIDE SEQUENCE [LARGE SCALE GENOMIC DNA]</scope>
    <source>
        <strain evidence="3 4">HXT-9</strain>
    </source>
</reference>
<dbReference type="SUPFAM" id="SSF88713">
    <property type="entry name" value="Glycoside hydrolase/deacetylase"/>
    <property type="match status" value="1"/>
</dbReference>
<dbReference type="Gene3D" id="3.20.20.370">
    <property type="entry name" value="Glycoside hydrolase/deacetylase"/>
    <property type="match status" value="1"/>
</dbReference>
<name>A0A6N6VMD1_9HYPH</name>
<evidence type="ECO:0000256" key="1">
    <source>
        <dbReference type="SAM" id="MobiDB-lite"/>
    </source>
</evidence>
<dbReference type="InterPro" id="IPR011330">
    <property type="entry name" value="Glyco_hydro/deAcase_b/a-brl"/>
</dbReference>
<feature type="region of interest" description="Disordered" evidence="1">
    <location>
        <begin position="107"/>
        <end position="145"/>
    </location>
</feature>
<dbReference type="Pfam" id="PF04748">
    <property type="entry name" value="Polysacc_deac_2"/>
    <property type="match status" value="1"/>
</dbReference>
<dbReference type="Proteomes" id="UP000468901">
    <property type="component" value="Unassembled WGS sequence"/>
</dbReference>